<reference evidence="8" key="1">
    <citation type="submission" date="2022-07" db="EMBL/GenBank/DDBJ databases">
        <title>Characterization of the Novel Bacterium Alteromonas immobilis LMIT006 and Alteromonas gregis LMIT007.</title>
        <authorList>
            <person name="Lin X."/>
        </authorList>
    </citation>
    <scope>NUCLEOTIDE SEQUENCE</scope>
    <source>
        <strain evidence="8">LMIT007</strain>
    </source>
</reference>
<dbReference type="InterPro" id="IPR001492">
    <property type="entry name" value="Flagellin"/>
</dbReference>
<keyword evidence="9" id="KW-1185">Reference proteome</keyword>
<comment type="similarity">
    <text evidence="3">Belongs to the bacterial flagellin family.</text>
</comment>
<evidence type="ECO:0000313" key="8">
    <source>
        <dbReference type="EMBL" id="MCP3427809.1"/>
    </source>
</evidence>
<dbReference type="Pfam" id="PF00700">
    <property type="entry name" value="Flagellin_C"/>
    <property type="match status" value="1"/>
</dbReference>
<dbReference type="GO" id="GO:0005198">
    <property type="term" value="F:structural molecule activity"/>
    <property type="evidence" value="ECO:0007669"/>
    <property type="project" value="InterPro"/>
</dbReference>
<dbReference type="AlphaFoldDB" id="A0AA42BKN3"/>
<name>A0AA42BKN3_9ALTE</name>
<sequence>MRISTNQIYNQNLRAILDNQSALSETQMQLATGKKLTKPSDDPVGAAKVIRITEELDKITQFKRNNDLLQNSLEQQDTVLTSIKTALNRARVLTVQSGSGVVGVAERQAIASEISQIRDEVFDLMNTQNASGEFIFAGYQSQEPAFAFNYGATGAQYTFQGDTGTNEVKISDSVAIQSTSSGQDIFENVFARKRFSLDSSSGMTANSIDVTKQATFDQFHNTYYDPTNPTNNQFEMRVNGTNEIEVIQVGTGTIIDTLPFVSDAAFEYEGLELNLTGTPGQSITISLDPPVKRNAAETLNQFVRSLTDATISDSDFAQALSDTLVGIDNAANKIALESSSLGARMNVAEQINTANLDIEIANKTARSSIQDLDYAEATTRFSLQETAFNAALATFPKVTNLSLFQYI</sequence>
<dbReference type="InterPro" id="IPR013384">
    <property type="entry name" value="Flagell_FlgL"/>
</dbReference>
<keyword evidence="8" id="KW-0969">Cilium</keyword>
<dbReference type="Proteomes" id="UP001165413">
    <property type="component" value="Unassembled WGS sequence"/>
</dbReference>
<keyword evidence="4" id="KW-0964">Secreted</keyword>
<dbReference type="NCBIfam" id="TIGR02550">
    <property type="entry name" value="flagell_flgL"/>
    <property type="match status" value="1"/>
</dbReference>
<evidence type="ECO:0000313" key="9">
    <source>
        <dbReference type="Proteomes" id="UP001165413"/>
    </source>
</evidence>
<organism evidence="8 9">
    <name type="scientific">Opacimonas viscosa</name>
    <dbReference type="NCBI Taxonomy" id="2961944"/>
    <lineage>
        <taxon>Bacteria</taxon>
        <taxon>Pseudomonadati</taxon>
        <taxon>Pseudomonadota</taxon>
        <taxon>Gammaproteobacteria</taxon>
        <taxon>Alteromonadales</taxon>
        <taxon>Alteromonadaceae</taxon>
        <taxon>Opacimonas</taxon>
    </lineage>
</organism>
<dbReference type="GO" id="GO:0005576">
    <property type="term" value="C:extracellular region"/>
    <property type="evidence" value="ECO:0007669"/>
    <property type="project" value="UniProtKB-SubCell"/>
</dbReference>
<dbReference type="InterPro" id="IPR046358">
    <property type="entry name" value="Flagellin_C"/>
</dbReference>
<evidence type="ECO:0000259" key="7">
    <source>
        <dbReference type="Pfam" id="PF00700"/>
    </source>
</evidence>
<dbReference type="RefSeq" id="WP_254098522.1">
    <property type="nucleotide sequence ID" value="NZ_JANATA010000002.1"/>
</dbReference>
<evidence type="ECO:0000256" key="1">
    <source>
        <dbReference type="ARBA" id="ARBA00004365"/>
    </source>
</evidence>
<feature type="domain" description="Flagellin C-terminal" evidence="7">
    <location>
        <begin position="326"/>
        <end position="406"/>
    </location>
</feature>
<keyword evidence="8" id="KW-0966">Cell projection</keyword>
<evidence type="ECO:0000259" key="6">
    <source>
        <dbReference type="Pfam" id="PF00669"/>
    </source>
</evidence>
<dbReference type="PANTHER" id="PTHR42792:SF1">
    <property type="entry name" value="FLAGELLAR HOOK-ASSOCIATED PROTEIN 3"/>
    <property type="match status" value="1"/>
</dbReference>
<dbReference type="EMBL" id="JANATA010000002">
    <property type="protein sequence ID" value="MCP3427809.1"/>
    <property type="molecule type" value="Genomic_DNA"/>
</dbReference>
<evidence type="ECO:0000256" key="4">
    <source>
        <dbReference type="ARBA" id="ARBA00022525"/>
    </source>
</evidence>
<dbReference type="Gene3D" id="1.20.1330.10">
    <property type="entry name" value="f41 fragment of flagellin, N-terminal domain"/>
    <property type="match status" value="1"/>
</dbReference>
<keyword evidence="5" id="KW-0975">Bacterial flagellum</keyword>
<feature type="domain" description="Flagellin N-terminal" evidence="6">
    <location>
        <begin position="3"/>
        <end position="140"/>
    </location>
</feature>
<comment type="subcellular location">
    <subcellularLocation>
        <location evidence="1">Bacterial flagellum</location>
    </subcellularLocation>
    <subcellularLocation>
        <location evidence="2">Secreted</location>
    </subcellularLocation>
</comment>
<proteinExistence type="inferred from homology"/>
<accession>A0AA42BKN3</accession>
<keyword evidence="8" id="KW-0282">Flagellum</keyword>
<dbReference type="SUPFAM" id="SSF64518">
    <property type="entry name" value="Phase 1 flagellin"/>
    <property type="match status" value="1"/>
</dbReference>
<evidence type="ECO:0000256" key="3">
    <source>
        <dbReference type="ARBA" id="ARBA00005709"/>
    </source>
</evidence>
<dbReference type="PANTHER" id="PTHR42792">
    <property type="entry name" value="FLAGELLIN"/>
    <property type="match status" value="1"/>
</dbReference>
<protein>
    <submittedName>
        <fullName evidence="8">Flagellar hook-associated protein FlgL</fullName>
    </submittedName>
</protein>
<evidence type="ECO:0000256" key="2">
    <source>
        <dbReference type="ARBA" id="ARBA00004613"/>
    </source>
</evidence>
<comment type="caution">
    <text evidence="8">The sequence shown here is derived from an EMBL/GenBank/DDBJ whole genome shotgun (WGS) entry which is preliminary data.</text>
</comment>
<evidence type="ECO:0000256" key="5">
    <source>
        <dbReference type="ARBA" id="ARBA00023143"/>
    </source>
</evidence>
<dbReference type="Pfam" id="PF00669">
    <property type="entry name" value="Flagellin_N"/>
    <property type="match status" value="1"/>
</dbReference>
<dbReference type="InterPro" id="IPR001029">
    <property type="entry name" value="Flagellin_N"/>
</dbReference>
<dbReference type="GO" id="GO:0071973">
    <property type="term" value="P:bacterial-type flagellum-dependent cell motility"/>
    <property type="evidence" value="ECO:0007669"/>
    <property type="project" value="InterPro"/>
</dbReference>
<dbReference type="GO" id="GO:0009424">
    <property type="term" value="C:bacterial-type flagellum hook"/>
    <property type="evidence" value="ECO:0007669"/>
    <property type="project" value="InterPro"/>
</dbReference>
<gene>
    <name evidence="8" type="primary">flgL</name>
    <name evidence="8" type="ORF">NLF92_02495</name>
</gene>